<feature type="transmembrane region" description="Helical" evidence="2">
    <location>
        <begin position="50"/>
        <end position="70"/>
    </location>
</feature>
<evidence type="ECO:0000313" key="4">
    <source>
        <dbReference type="EMBL" id="KAK3900931.1"/>
    </source>
</evidence>
<feature type="compositionally biased region" description="Low complexity" evidence="1">
    <location>
        <begin position="26"/>
        <end position="42"/>
    </location>
</feature>
<name>A0AAN6MHF8_9PEZI</name>
<keyword evidence="2" id="KW-1133">Transmembrane helix</keyword>
<evidence type="ECO:0000259" key="3">
    <source>
        <dbReference type="Pfam" id="PF17648"/>
    </source>
</evidence>
<dbReference type="PANTHER" id="PTHR38695:SF1">
    <property type="entry name" value="AMINO ACID PERMEASE_ SLC12A DOMAIN-CONTAINING PROTEIN"/>
    <property type="match status" value="1"/>
</dbReference>
<keyword evidence="2" id="KW-0472">Membrane</keyword>
<reference evidence="4" key="1">
    <citation type="journal article" date="2023" name="Mol. Phylogenet. Evol.">
        <title>Genome-scale phylogeny and comparative genomics of the fungal order Sordariales.</title>
        <authorList>
            <person name="Hensen N."/>
            <person name="Bonometti L."/>
            <person name="Westerberg I."/>
            <person name="Brannstrom I.O."/>
            <person name="Guillou S."/>
            <person name="Cros-Aarteil S."/>
            <person name="Calhoun S."/>
            <person name="Haridas S."/>
            <person name="Kuo A."/>
            <person name="Mondo S."/>
            <person name="Pangilinan J."/>
            <person name="Riley R."/>
            <person name="LaButti K."/>
            <person name="Andreopoulos B."/>
            <person name="Lipzen A."/>
            <person name="Chen C."/>
            <person name="Yan M."/>
            <person name="Daum C."/>
            <person name="Ng V."/>
            <person name="Clum A."/>
            <person name="Steindorff A."/>
            <person name="Ohm R.A."/>
            <person name="Martin F."/>
            <person name="Silar P."/>
            <person name="Natvig D.O."/>
            <person name="Lalanne C."/>
            <person name="Gautier V."/>
            <person name="Ament-Velasquez S.L."/>
            <person name="Kruys A."/>
            <person name="Hutchinson M.I."/>
            <person name="Powell A.J."/>
            <person name="Barry K."/>
            <person name="Miller A.N."/>
            <person name="Grigoriev I.V."/>
            <person name="Debuchy R."/>
            <person name="Gladieux P."/>
            <person name="Hiltunen Thoren M."/>
            <person name="Johannesson H."/>
        </authorList>
    </citation>
    <scope>NUCLEOTIDE SEQUENCE</scope>
    <source>
        <strain evidence="4">CBS 103.79</strain>
    </source>
</reference>
<keyword evidence="5" id="KW-1185">Reference proteome</keyword>
<gene>
    <name evidence="4" type="ORF">C8A05DRAFT_16821</name>
</gene>
<dbReference type="PANTHER" id="PTHR38695">
    <property type="entry name" value="AMINO ACID PERMEASE_ SLC12A DOMAIN-CONTAINING PROTEIN"/>
    <property type="match status" value="1"/>
</dbReference>
<dbReference type="EMBL" id="MU855624">
    <property type="protein sequence ID" value="KAK3900931.1"/>
    <property type="molecule type" value="Genomic_DNA"/>
</dbReference>
<sequence length="334" mass="36022">MSTTTTTTISLPATTTDPLKPPPPLDTTTHHLTPPTSTTTTTIRQDPFSLTLTAPSLLALSTLLILATHLLPPPSLTLLLLLTPLSLLIHNDYLNFLRLGPGGTPSTPSGYALLAWYRLFTLRDPFSPPARDPGALPAHGVLCLGGGGSGKAALPYRPGPRPNVAGLAPQRQLDQHGSFVADRRLRAALRGLCARDPERFGTATSCLEKHGLALFARHPRGDGAGGGGGKRGRGAGNRGSGCVGEICHIHATDRSLHLSLHPDDIREVLEKRWGERHPMAWEWPVRSPVPTTFTMIYAPRDESDLRIVCRIIEAAIWYTLSEHVEIPLPPELMA</sequence>
<dbReference type="InterPro" id="IPR048273">
    <property type="entry name" value="Luciferase"/>
</dbReference>
<evidence type="ECO:0000313" key="5">
    <source>
        <dbReference type="Proteomes" id="UP001303889"/>
    </source>
</evidence>
<organism evidence="4 5">
    <name type="scientific">Staphylotrichum tortipilum</name>
    <dbReference type="NCBI Taxonomy" id="2831512"/>
    <lineage>
        <taxon>Eukaryota</taxon>
        <taxon>Fungi</taxon>
        <taxon>Dikarya</taxon>
        <taxon>Ascomycota</taxon>
        <taxon>Pezizomycotina</taxon>
        <taxon>Sordariomycetes</taxon>
        <taxon>Sordariomycetidae</taxon>
        <taxon>Sordariales</taxon>
        <taxon>Chaetomiaceae</taxon>
        <taxon>Staphylotrichum</taxon>
    </lineage>
</organism>
<reference evidence="4" key="2">
    <citation type="submission" date="2023-05" db="EMBL/GenBank/DDBJ databases">
        <authorList>
            <consortium name="Lawrence Berkeley National Laboratory"/>
            <person name="Steindorff A."/>
            <person name="Hensen N."/>
            <person name="Bonometti L."/>
            <person name="Westerberg I."/>
            <person name="Brannstrom I.O."/>
            <person name="Guillou S."/>
            <person name="Cros-Aarteil S."/>
            <person name="Calhoun S."/>
            <person name="Haridas S."/>
            <person name="Kuo A."/>
            <person name="Mondo S."/>
            <person name="Pangilinan J."/>
            <person name="Riley R."/>
            <person name="Labutti K."/>
            <person name="Andreopoulos B."/>
            <person name="Lipzen A."/>
            <person name="Chen C."/>
            <person name="Yanf M."/>
            <person name="Daum C."/>
            <person name="Ng V."/>
            <person name="Clum A."/>
            <person name="Ohm R."/>
            <person name="Martin F."/>
            <person name="Silar P."/>
            <person name="Natvig D."/>
            <person name="Lalanne C."/>
            <person name="Gautier V."/>
            <person name="Ament-Velasquez S.L."/>
            <person name="Kruys A."/>
            <person name="Hutchinson M.I."/>
            <person name="Powell A.J."/>
            <person name="Barry K."/>
            <person name="Miller A.N."/>
            <person name="Grigoriev I.V."/>
            <person name="Debuchy R."/>
            <person name="Gladieux P."/>
            <person name="Thoren M.H."/>
            <person name="Johannesson H."/>
        </authorList>
    </citation>
    <scope>NUCLEOTIDE SEQUENCE</scope>
    <source>
        <strain evidence="4">CBS 103.79</strain>
    </source>
</reference>
<dbReference type="InterPro" id="IPR040841">
    <property type="entry name" value="Luciferase_dom"/>
</dbReference>
<evidence type="ECO:0000256" key="1">
    <source>
        <dbReference type="SAM" id="MobiDB-lite"/>
    </source>
</evidence>
<accession>A0AAN6MHF8</accession>
<dbReference type="Pfam" id="PF17648">
    <property type="entry name" value="Luciferase"/>
    <property type="match status" value="1"/>
</dbReference>
<evidence type="ECO:0000256" key="2">
    <source>
        <dbReference type="SAM" id="Phobius"/>
    </source>
</evidence>
<dbReference type="Proteomes" id="UP001303889">
    <property type="component" value="Unassembled WGS sequence"/>
</dbReference>
<comment type="caution">
    <text evidence="4">The sequence shown here is derived from an EMBL/GenBank/DDBJ whole genome shotgun (WGS) entry which is preliminary data.</text>
</comment>
<keyword evidence="2" id="KW-0812">Transmembrane</keyword>
<feature type="region of interest" description="Disordered" evidence="1">
    <location>
        <begin position="1"/>
        <end position="42"/>
    </location>
</feature>
<protein>
    <recommendedName>
        <fullName evidence="3">Luciferase domain-containing protein</fullName>
    </recommendedName>
</protein>
<feature type="compositionally biased region" description="Low complexity" evidence="1">
    <location>
        <begin position="1"/>
        <end position="18"/>
    </location>
</feature>
<dbReference type="AlphaFoldDB" id="A0AAN6MHF8"/>
<feature type="domain" description="Luciferase" evidence="3">
    <location>
        <begin position="244"/>
        <end position="315"/>
    </location>
</feature>
<proteinExistence type="predicted"/>